<dbReference type="Proteomes" id="UP000242188">
    <property type="component" value="Unassembled WGS sequence"/>
</dbReference>
<dbReference type="EMBL" id="NEDP02003819">
    <property type="protein sequence ID" value="OWF47707.1"/>
    <property type="molecule type" value="Genomic_DNA"/>
</dbReference>
<reference evidence="1 2" key="1">
    <citation type="journal article" date="2017" name="Nat. Ecol. Evol.">
        <title>Scallop genome provides insights into evolution of bilaterian karyotype and development.</title>
        <authorList>
            <person name="Wang S."/>
            <person name="Zhang J."/>
            <person name="Jiao W."/>
            <person name="Li J."/>
            <person name="Xun X."/>
            <person name="Sun Y."/>
            <person name="Guo X."/>
            <person name="Huan P."/>
            <person name="Dong B."/>
            <person name="Zhang L."/>
            <person name="Hu X."/>
            <person name="Sun X."/>
            <person name="Wang J."/>
            <person name="Zhao C."/>
            <person name="Wang Y."/>
            <person name="Wang D."/>
            <person name="Huang X."/>
            <person name="Wang R."/>
            <person name="Lv J."/>
            <person name="Li Y."/>
            <person name="Zhang Z."/>
            <person name="Liu B."/>
            <person name="Lu W."/>
            <person name="Hui Y."/>
            <person name="Liang J."/>
            <person name="Zhou Z."/>
            <person name="Hou R."/>
            <person name="Li X."/>
            <person name="Liu Y."/>
            <person name="Li H."/>
            <person name="Ning X."/>
            <person name="Lin Y."/>
            <person name="Zhao L."/>
            <person name="Xing Q."/>
            <person name="Dou J."/>
            <person name="Li Y."/>
            <person name="Mao J."/>
            <person name="Guo H."/>
            <person name="Dou H."/>
            <person name="Li T."/>
            <person name="Mu C."/>
            <person name="Jiang W."/>
            <person name="Fu Q."/>
            <person name="Fu X."/>
            <person name="Miao Y."/>
            <person name="Liu J."/>
            <person name="Yu Q."/>
            <person name="Li R."/>
            <person name="Liao H."/>
            <person name="Li X."/>
            <person name="Kong Y."/>
            <person name="Jiang Z."/>
            <person name="Chourrout D."/>
            <person name="Li R."/>
            <person name="Bao Z."/>
        </authorList>
    </citation>
    <scope>NUCLEOTIDE SEQUENCE [LARGE SCALE GENOMIC DNA]</scope>
    <source>
        <strain evidence="1 2">PY_sf001</strain>
    </source>
</reference>
<keyword evidence="2" id="KW-1185">Reference proteome</keyword>
<proteinExistence type="predicted"/>
<accession>A0A210QG33</accession>
<organism evidence="1 2">
    <name type="scientific">Mizuhopecten yessoensis</name>
    <name type="common">Japanese scallop</name>
    <name type="synonym">Patinopecten yessoensis</name>
    <dbReference type="NCBI Taxonomy" id="6573"/>
    <lineage>
        <taxon>Eukaryota</taxon>
        <taxon>Metazoa</taxon>
        <taxon>Spiralia</taxon>
        <taxon>Lophotrochozoa</taxon>
        <taxon>Mollusca</taxon>
        <taxon>Bivalvia</taxon>
        <taxon>Autobranchia</taxon>
        <taxon>Pteriomorphia</taxon>
        <taxon>Pectinida</taxon>
        <taxon>Pectinoidea</taxon>
        <taxon>Pectinidae</taxon>
        <taxon>Mizuhopecten</taxon>
    </lineage>
</organism>
<gene>
    <name evidence="1" type="ORF">KP79_PYT19348</name>
</gene>
<dbReference type="AlphaFoldDB" id="A0A210QG33"/>
<sequence>MNQPTTDKIDSGEPHDCRMSRPTLQVKYITRGTVLYNVRCKHHCIRRTPSIRITLTTFVFADVFG</sequence>
<comment type="caution">
    <text evidence="1">The sequence shown here is derived from an EMBL/GenBank/DDBJ whole genome shotgun (WGS) entry which is preliminary data.</text>
</comment>
<protein>
    <submittedName>
        <fullName evidence="1">Uncharacterized protein</fullName>
    </submittedName>
</protein>
<evidence type="ECO:0000313" key="1">
    <source>
        <dbReference type="EMBL" id="OWF47707.1"/>
    </source>
</evidence>
<name>A0A210QG33_MIZYE</name>
<evidence type="ECO:0000313" key="2">
    <source>
        <dbReference type="Proteomes" id="UP000242188"/>
    </source>
</evidence>